<feature type="region of interest" description="Disordered" evidence="1">
    <location>
        <begin position="50"/>
        <end position="94"/>
    </location>
</feature>
<organism evidence="2 3">
    <name type="scientific">Eumeta variegata</name>
    <name type="common">Bagworm moth</name>
    <name type="synonym">Eumeta japonica</name>
    <dbReference type="NCBI Taxonomy" id="151549"/>
    <lineage>
        <taxon>Eukaryota</taxon>
        <taxon>Metazoa</taxon>
        <taxon>Ecdysozoa</taxon>
        <taxon>Arthropoda</taxon>
        <taxon>Hexapoda</taxon>
        <taxon>Insecta</taxon>
        <taxon>Pterygota</taxon>
        <taxon>Neoptera</taxon>
        <taxon>Endopterygota</taxon>
        <taxon>Lepidoptera</taxon>
        <taxon>Glossata</taxon>
        <taxon>Ditrysia</taxon>
        <taxon>Tineoidea</taxon>
        <taxon>Psychidae</taxon>
        <taxon>Oiketicinae</taxon>
        <taxon>Eumeta</taxon>
    </lineage>
</organism>
<evidence type="ECO:0000256" key="1">
    <source>
        <dbReference type="SAM" id="MobiDB-lite"/>
    </source>
</evidence>
<comment type="caution">
    <text evidence="2">The sequence shown here is derived from an EMBL/GenBank/DDBJ whole genome shotgun (WGS) entry which is preliminary data.</text>
</comment>
<reference evidence="2 3" key="1">
    <citation type="journal article" date="2019" name="Commun. Biol.">
        <title>The bagworm genome reveals a unique fibroin gene that provides high tensile strength.</title>
        <authorList>
            <person name="Kono N."/>
            <person name="Nakamura H."/>
            <person name="Ohtoshi R."/>
            <person name="Tomita M."/>
            <person name="Numata K."/>
            <person name="Arakawa K."/>
        </authorList>
    </citation>
    <scope>NUCLEOTIDE SEQUENCE [LARGE SCALE GENOMIC DNA]</scope>
</reference>
<gene>
    <name evidence="2" type="ORF">EVAR_11878_1</name>
</gene>
<name>A0A4C1U7K5_EUMVA</name>
<protein>
    <submittedName>
        <fullName evidence="2">Uncharacterized protein</fullName>
    </submittedName>
</protein>
<dbReference type="OrthoDB" id="7487383at2759"/>
<sequence length="94" mass="10627">MEEITPSHQAYWNLAKAFKSKGYEPTPAFNKPDNTVTFDDQNETECLDDSIERHVPTHPPTPPTIPDREGSLLRSEGRSGFRLTGRSPIPFQKT</sequence>
<accession>A0A4C1U7K5</accession>
<dbReference type="EMBL" id="BGZK01000139">
    <property type="protein sequence ID" value="GBP22362.1"/>
    <property type="molecule type" value="Genomic_DNA"/>
</dbReference>
<dbReference type="AlphaFoldDB" id="A0A4C1U7K5"/>
<keyword evidence="3" id="KW-1185">Reference proteome</keyword>
<dbReference type="Proteomes" id="UP000299102">
    <property type="component" value="Unassembled WGS sequence"/>
</dbReference>
<evidence type="ECO:0000313" key="3">
    <source>
        <dbReference type="Proteomes" id="UP000299102"/>
    </source>
</evidence>
<proteinExistence type="predicted"/>
<feature type="compositionally biased region" description="Basic and acidic residues" evidence="1">
    <location>
        <begin position="66"/>
        <end position="79"/>
    </location>
</feature>
<evidence type="ECO:0000313" key="2">
    <source>
        <dbReference type="EMBL" id="GBP22362.1"/>
    </source>
</evidence>